<accession>A0A2N5Y0F7</accession>
<protein>
    <submittedName>
        <fullName evidence="3">FHA domain-containing protein</fullName>
    </submittedName>
</protein>
<dbReference type="SUPFAM" id="SSF49879">
    <property type="entry name" value="SMAD/FHA domain"/>
    <property type="match status" value="1"/>
</dbReference>
<dbReference type="EMBL" id="PKLZ01000010">
    <property type="protein sequence ID" value="PLW81880.1"/>
    <property type="molecule type" value="Genomic_DNA"/>
</dbReference>
<gene>
    <name evidence="3" type="ORF">CWI75_13860</name>
</gene>
<evidence type="ECO:0000259" key="2">
    <source>
        <dbReference type="PROSITE" id="PS50006"/>
    </source>
</evidence>
<dbReference type="InterPro" id="IPR000253">
    <property type="entry name" value="FHA_dom"/>
</dbReference>
<dbReference type="SMART" id="SM00240">
    <property type="entry name" value="FHA"/>
    <property type="match status" value="1"/>
</dbReference>
<feature type="domain" description="FHA" evidence="2">
    <location>
        <begin position="122"/>
        <end position="171"/>
    </location>
</feature>
<evidence type="ECO:0000313" key="3">
    <source>
        <dbReference type="EMBL" id="PLW81880.1"/>
    </source>
</evidence>
<dbReference type="InterPro" id="IPR008984">
    <property type="entry name" value="SMAD_FHA_dom_sf"/>
</dbReference>
<feature type="transmembrane region" description="Helical" evidence="1">
    <location>
        <begin position="32"/>
        <end position="54"/>
    </location>
</feature>
<dbReference type="Proteomes" id="UP000234845">
    <property type="component" value="Unassembled WGS sequence"/>
</dbReference>
<dbReference type="Gene3D" id="2.60.200.20">
    <property type="match status" value="1"/>
</dbReference>
<proteinExistence type="predicted"/>
<evidence type="ECO:0000313" key="4">
    <source>
        <dbReference type="Proteomes" id="UP000234845"/>
    </source>
</evidence>
<sequence>MQTCILYVVACWGVLQIIDLLFPLLELQGDELSRYLFGAAIAGFPLAFALAWVFQITPEGIVRSSPFVERRVLSNIPPVNDRRETGVPRYFRKSEVPESYAWTLTAETGPLVGLSFGIDRSLVLGRSVESDIAVVSPHVSRQHARLDIDGGQLTIEDLGSSNGTVINGRPLNGRCTLQSEDEIRFHDIVFRVTGSKGYSYAEEGLLSQTTFIQNPDDNDPDSFSGGR</sequence>
<keyword evidence="1" id="KW-0472">Membrane</keyword>
<evidence type="ECO:0000256" key="1">
    <source>
        <dbReference type="SAM" id="Phobius"/>
    </source>
</evidence>
<dbReference type="CDD" id="cd00060">
    <property type="entry name" value="FHA"/>
    <property type="match status" value="1"/>
</dbReference>
<keyword evidence="1" id="KW-0812">Transmembrane</keyword>
<reference evidence="4" key="1">
    <citation type="submission" date="2017-11" db="EMBL/GenBank/DDBJ databases">
        <title>The draft genome sequence of Chromatocurvus sp. F02.</title>
        <authorList>
            <person name="Du Z.-J."/>
            <person name="Chang Y.-Q."/>
        </authorList>
    </citation>
    <scope>NUCLEOTIDE SEQUENCE [LARGE SCALE GENOMIC DNA]</scope>
    <source>
        <strain evidence="4">F02</strain>
    </source>
</reference>
<dbReference type="AlphaFoldDB" id="A0A2N5Y0F7"/>
<comment type="caution">
    <text evidence="3">The sequence shown here is derived from an EMBL/GenBank/DDBJ whole genome shotgun (WGS) entry which is preliminary data.</text>
</comment>
<feature type="transmembrane region" description="Helical" evidence="1">
    <location>
        <begin position="6"/>
        <end position="25"/>
    </location>
</feature>
<organism evidence="3 4">
    <name type="scientific">Kineobactrum sediminis</name>
    <dbReference type="NCBI Taxonomy" id="1905677"/>
    <lineage>
        <taxon>Bacteria</taxon>
        <taxon>Pseudomonadati</taxon>
        <taxon>Pseudomonadota</taxon>
        <taxon>Gammaproteobacteria</taxon>
        <taxon>Cellvibrionales</taxon>
        <taxon>Halieaceae</taxon>
        <taxon>Kineobactrum</taxon>
    </lineage>
</organism>
<keyword evidence="1" id="KW-1133">Transmembrane helix</keyword>
<dbReference type="OrthoDB" id="9815482at2"/>
<dbReference type="Pfam" id="PF00498">
    <property type="entry name" value="FHA"/>
    <property type="match status" value="1"/>
</dbReference>
<name>A0A2N5Y0F7_9GAMM</name>
<dbReference type="PROSITE" id="PS50006">
    <property type="entry name" value="FHA_DOMAIN"/>
    <property type="match status" value="1"/>
</dbReference>
<keyword evidence="4" id="KW-1185">Reference proteome</keyword>